<feature type="transmembrane region" description="Helical" evidence="9">
    <location>
        <begin position="366"/>
        <end position="386"/>
    </location>
</feature>
<keyword evidence="7 9" id="KW-1133">Transmembrane helix</keyword>
<dbReference type="GO" id="GO:0005829">
    <property type="term" value="C:cytosol"/>
    <property type="evidence" value="ECO:0007669"/>
    <property type="project" value="TreeGrafter"/>
</dbReference>
<reference evidence="11" key="1">
    <citation type="submission" date="2022-10" db="EMBL/GenBank/DDBJ databases">
        <title>Tapping the CABI collections for fungal endophytes: first genome assemblies for Collariella, Neodidymelliopsis, Ascochyta clinopodiicola, Didymella pomorum, Didymosphaeria variabile, Neocosmospora piperis and Neocucurbitaria cava.</title>
        <authorList>
            <person name="Hill R."/>
        </authorList>
    </citation>
    <scope>NUCLEOTIDE SEQUENCE</scope>
    <source>
        <strain evidence="11">IMI 356814</strain>
    </source>
</reference>
<feature type="transmembrane region" description="Helical" evidence="9">
    <location>
        <begin position="187"/>
        <end position="205"/>
    </location>
</feature>
<feature type="transmembrane region" description="Helical" evidence="9">
    <location>
        <begin position="154"/>
        <end position="175"/>
    </location>
</feature>
<comment type="caution">
    <text evidence="11">The sequence shown here is derived from an EMBL/GenBank/DDBJ whole genome shotgun (WGS) entry which is preliminary data.</text>
</comment>
<dbReference type="GO" id="GO:0005524">
    <property type="term" value="F:ATP binding"/>
    <property type="evidence" value="ECO:0007669"/>
    <property type="project" value="UniProtKB-KW"/>
</dbReference>
<dbReference type="PANTHER" id="PTHR43284">
    <property type="entry name" value="ASPARAGINE SYNTHETASE (GLUTAMINE-HYDROLYZING)"/>
    <property type="match status" value="1"/>
</dbReference>
<dbReference type="InterPro" id="IPR033738">
    <property type="entry name" value="AsnB_N"/>
</dbReference>
<dbReference type="GO" id="GO:0006529">
    <property type="term" value="P:asparagine biosynthetic process"/>
    <property type="evidence" value="ECO:0007669"/>
    <property type="project" value="InterPro"/>
</dbReference>
<dbReference type="FunFam" id="3.60.20.10:FF:000155">
    <property type="entry name" value="Asparagine synthetase (Eurofung)"/>
    <property type="match status" value="1"/>
</dbReference>
<dbReference type="InterPro" id="IPR006426">
    <property type="entry name" value="Asn_synth_AEB"/>
</dbReference>
<dbReference type="GO" id="GO:0022857">
    <property type="term" value="F:transmembrane transporter activity"/>
    <property type="evidence" value="ECO:0007669"/>
    <property type="project" value="InterPro"/>
</dbReference>
<dbReference type="InterPro" id="IPR001962">
    <property type="entry name" value="Asn_synthase"/>
</dbReference>
<dbReference type="Proteomes" id="UP001140560">
    <property type="component" value="Unassembled WGS sequence"/>
</dbReference>
<evidence type="ECO:0000256" key="7">
    <source>
        <dbReference type="ARBA" id="ARBA00022989"/>
    </source>
</evidence>
<dbReference type="CDD" id="cd01991">
    <property type="entry name" value="Asn_synthase_B_C"/>
    <property type="match status" value="1"/>
</dbReference>
<dbReference type="PANTHER" id="PTHR43284:SF1">
    <property type="entry name" value="ASPARAGINE SYNTHETASE"/>
    <property type="match status" value="1"/>
</dbReference>
<comment type="similarity">
    <text evidence="2">Belongs to the asparagine synthetase family.</text>
</comment>
<evidence type="ECO:0000256" key="6">
    <source>
        <dbReference type="ARBA" id="ARBA00022962"/>
    </source>
</evidence>
<feature type="transmembrane region" description="Helical" evidence="9">
    <location>
        <begin position="436"/>
        <end position="456"/>
    </location>
</feature>
<dbReference type="NCBIfam" id="TIGR01536">
    <property type="entry name" value="asn_synth_AEB"/>
    <property type="match status" value="1"/>
</dbReference>
<feature type="transmembrane region" description="Helical" evidence="9">
    <location>
        <begin position="468"/>
        <end position="488"/>
    </location>
</feature>
<dbReference type="OrthoDB" id="409189at2759"/>
<dbReference type="CDD" id="cd00712">
    <property type="entry name" value="AsnB"/>
    <property type="match status" value="1"/>
</dbReference>
<evidence type="ECO:0000259" key="10">
    <source>
        <dbReference type="PROSITE" id="PS51278"/>
    </source>
</evidence>
<protein>
    <recommendedName>
        <fullName evidence="10">Glutamine amidotransferase type-2 domain-containing protein</fullName>
    </recommendedName>
</protein>
<dbReference type="Pfam" id="PF13520">
    <property type="entry name" value="AA_permease_2"/>
    <property type="match status" value="1"/>
</dbReference>
<name>A0A9W8YI55_9PLEO</name>
<dbReference type="SUPFAM" id="SSF56235">
    <property type="entry name" value="N-terminal nucleophile aminohydrolases (Ntn hydrolases)"/>
    <property type="match status" value="1"/>
</dbReference>
<dbReference type="PROSITE" id="PS51278">
    <property type="entry name" value="GATASE_TYPE_2"/>
    <property type="match status" value="1"/>
</dbReference>
<evidence type="ECO:0000313" key="12">
    <source>
        <dbReference type="Proteomes" id="UP001140560"/>
    </source>
</evidence>
<dbReference type="Gene3D" id="3.60.20.10">
    <property type="entry name" value="Glutamine Phosphoribosylpyrophosphate, subunit 1, domain 1"/>
    <property type="match status" value="1"/>
</dbReference>
<feature type="transmembrane region" description="Helical" evidence="9">
    <location>
        <begin position="47"/>
        <end position="64"/>
    </location>
</feature>
<dbReference type="Pfam" id="PF00733">
    <property type="entry name" value="Asn_synthase"/>
    <property type="match status" value="1"/>
</dbReference>
<evidence type="ECO:0000256" key="4">
    <source>
        <dbReference type="ARBA" id="ARBA00022741"/>
    </source>
</evidence>
<evidence type="ECO:0000313" key="11">
    <source>
        <dbReference type="EMBL" id="KAJ4377338.1"/>
    </source>
</evidence>
<dbReference type="InterPro" id="IPR029055">
    <property type="entry name" value="Ntn_hydrolases_N"/>
</dbReference>
<keyword evidence="8 9" id="KW-0472">Membrane</keyword>
<feature type="domain" description="Glutamine amidotransferase type-2" evidence="10">
    <location>
        <begin position="515"/>
        <end position="727"/>
    </location>
</feature>
<dbReference type="Gene3D" id="1.20.1740.10">
    <property type="entry name" value="Amino acid/polyamine transporter I"/>
    <property type="match status" value="1"/>
</dbReference>
<dbReference type="InterPro" id="IPR017932">
    <property type="entry name" value="GATase_2_dom"/>
</dbReference>
<evidence type="ECO:0000256" key="8">
    <source>
        <dbReference type="ARBA" id="ARBA00023136"/>
    </source>
</evidence>
<accession>A0A9W8YI55</accession>
<feature type="transmembrane region" description="Helical" evidence="9">
    <location>
        <begin position="321"/>
        <end position="345"/>
    </location>
</feature>
<dbReference type="Gene3D" id="3.40.50.620">
    <property type="entry name" value="HUPs"/>
    <property type="match status" value="1"/>
</dbReference>
<dbReference type="EMBL" id="JAPEUY010000001">
    <property type="protein sequence ID" value="KAJ4377338.1"/>
    <property type="molecule type" value="Genomic_DNA"/>
</dbReference>
<keyword evidence="12" id="KW-1185">Reference proteome</keyword>
<comment type="subcellular location">
    <subcellularLocation>
        <location evidence="1">Membrane</location>
        <topology evidence="1">Multi-pass membrane protein</topology>
    </subcellularLocation>
</comment>
<keyword evidence="6" id="KW-0315">Glutamine amidotransferase</keyword>
<dbReference type="InterPro" id="IPR002293">
    <property type="entry name" value="AA/rel_permease1"/>
</dbReference>
<evidence type="ECO:0000256" key="2">
    <source>
        <dbReference type="ARBA" id="ARBA00005752"/>
    </source>
</evidence>
<dbReference type="SUPFAM" id="SSF52402">
    <property type="entry name" value="Adenine nucleotide alpha hydrolases-like"/>
    <property type="match status" value="1"/>
</dbReference>
<keyword evidence="3 9" id="KW-0812">Transmembrane</keyword>
<dbReference type="GO" id="GO:0016020">
    <property type="term" value="C:membrane"/>
    <property type="evidence" value="ECO:0007669"/>
    <property type="project" value="UniProtKB-SubCell"/>
</dbReference>
<sequence length="1186" mass="132080">MEISTARKEQKANAATADVEGKSSIRNSLNDEQILAHFGKRQQFKRNFGLVSILGLGCTLMLTWEGSVANLLPPLINGGPTGAIAAYPFVMLGVLCQVLVMAEMASMIPLSGGQYNYVAILAPKSCSNFLSYTTGWITVIGIVSLNYPEYDMKMWHAVLVFWAVILLAVSVNTYLGRIFPSIEAMMLILHIVGFFAILIVLVYLAPKNSTDAVFRTFLNGGGFASDAQSVLVGAVTLMYSFNGVDAATHMAEEIENSAVVIPRAMILTVFINGITGFGMLIAFCFCMGPLEEVLSSQFPYPFMITLANITGSLAATTTLVAIIIVTGISGAIGLMASASRMLWAFAREDGVPLARFVSRIEPRTALPIYSIAITAMISILLALIPLGSTTAFYALTGLTVGGFYSAFMVSACVMLWRRLVTPSSNIAWGPFRLGKFGVPITLLALLYSFIGWFFSFWPPTATVTVETFNWSLVVYFGVMFLSMAYYVLRARHTYTGPKMEIGEILRKDSISERSCVVALRGQGPLDKDRGKLSKTLDESLDIIKHRGPDSNGQWISENQHVALGHNRLAIVDLNPEAEQPFHDSVGIIHAVVNGELYGYEKMREELSLKGYQFRSKCDSEVAVALYKEYGLSFLSHLRGEFSLCLYDSQTQLFVAACDRYAIKPLYYTIVDGRLLIASEAKAFLPFGWQAEWDVQSIKDVGWLCDRRTIFQGVQKILPGHYLTCTSFSTISQHKYWDMDFKDKHDIETRTEEEMIRGVRERLLEAVRDRLRADVPIGVFLSGGIDSSAIAGMVKHLMDTEGAQLGTAPPSERINCFSVKFMGEEHDEEPIARRTAEWLGVKMHNVEMTEEVFAENIENAVWHNEIAVTDLGTVGKFLLSKLTRGEGIKVVLTGEGSDEHFGGYRELLTDFVREPDLSYPQSGLSEKDRVQTFKDLDGNDYSGKEPTTAAAPRIQINNTSFVGFTQSASLKDQLFAPWTFDEFGEGDKRLTAVNSLDGRTRTLMANKWHPLHTSLYIWSKTSLANGLLTVLGDRCEMAHSVEGRQPFLDHRLTEYAMVLPPSVKIHWDPNTRTFSEKWILKEAMRPFITDELYARKKHPFSAPVKYRPDGPVHKLFESLITKDNVEEFGFLRWEACKNLVHDAIYDADRAKYSQMILVGQFVILQKQFRVKKAEAEFAAVGHNGFAT</sequence>
<dbReference type="Pfam" id="PF13537">
    <property type="entry name" value="GATase_7"/>
    <property type="match status" value="1"/>
</dbReference>
<feature type="transmembrane region" description="Helical" evidence="9">
    <location>
        <begin position="264"/>
        <end position="286"/>
    </location>
</feature>
<feature type="transmembrane region" description="Helical" evidence="9">
    <location>
        <begin position="392"/>
        <end position="416"/>
    </location>
</feature>
<dbReference type="InterPro" id="IPR014729">
    <property type="entry name" value="Rossmann-like_a/b/a_fold"/>
</dbReference>
<evidence type="ECO:0000256" key="5">
    <source>
        <dbReference type="ARBA" id="ARBA00022840"/>
    </source>
</evidence>
<gene>
    <name evidence="11" type="ORF">N0V83_000163</name>
</gene>
<evidence type="ECO:0000256" key="9">
    <source>
        <dbReference type="SAM" id="Phobius"/>
    </source>
</evidence>
<dbReference type="AlphaFoldDB" id="A0A9W8YI55"/>
<keyword evidence="4" id="KW-0547">Nucleotide-binding</keyword>
<dbReference type="InterPro" id="IPR051786">
    <property type="entry name" value="ASN_synthetase/amidase"/>
</dbReference>
<keyword evidence="5" id="KW-0067">ATP-binding</keyword>
<evidence type="ECO:0000256" key="1">
    <source>
        <dbReference type="ARBA" id="ARBA00004141"/>
    </source>
</evidence>
<feature type="transmembrane region" description="Helical" evidence="9">
    <location>
        <begin position="84"/>
        <end position="108"/>
    </location>
</feature>
<evidence type="ECO:0000256" key="3">
    <source>
        <dbReference type="ARBA" id="ARBA00022692"/>
    </source>
</evidence>
<proteinExistence type="inferred from homology"/>
<dbReference type="GO" id="GO:0004066">
    <property type="term" value="F:asparagine synthase (glutamine-hydrolyzing) activity"/>
    <property type="evidence" value="ECO:0007669"/>
    <property type="project" value="InterPro"/>
</dbReference>
<organism evidence="11 12">
    <name type="scientific">Neocucurbitaria cava</name>
    <dbReference type="NCBI Taxonomy" id="798079"/>
    <lineage>
        <taxon>Eukaryota</taxon>
        <taxon>Fungi</taxon>
        <taxon>Dikarya</taxon>
        <taxon>Ascomycota</taxon>
        <taxon>Pezizomycotina</taxon>
        <taxon>Dothideomycetes</taxon>
        <taxon>Pleosporomycetidae</taxon>
        <taxon>Pleosporales</taxon>
        <taxon>Pleosporineae</taxon>
        <taxon>Cucurbitariaceae</taxon>
        <taxon>Neocucurbitaria</taxon>
    </lineage>
</organism>